<dbReference type="PROSITE" id="PS50943">
    <property type="entry name" value="HTH_CROC1"/>
    <property type="match status" value="1"/>
</dbReference>
<dbReference type="RefSeq" id="WP_088123286.1">
    <property type="nucleotide sequence ID" value="NZ_FMBE01000015.1"/>
</dbReference>
<dbReference type="Pfam" id="PF01381">
    <property type="entry name" value="HTH_3"/>
    <property type="match status" value="1"/>
</dbReference>
<sequence length="152" mass="17734">MKTLGMIIREYRQERNLSLREFATRCQLSHSYIDKLEKGIDPRNGKPVEPTLAVIEQIAKAINKDKTDLLEEIGYLNRPNDIKLSPKDERDIARDLEKTLKDLENSDEALMFDGEPIDDHTKEMIRISLENSMRMAKQLAKQKFTPNKYKKD</sequence>
<protein>
    <recommendedName>
        <fullName evidence="1">HTH cro/C1-type domain-containing protein</fullName>
    </recommendedName>
</protein>
<dbReference type="SMART" id="SM00530">
    <property type="entry name" value="HTH_XRE"/>
    <property type="match status" value="1"/>
</dbReference>
<feature type="domain" description="HTH cro/C1-type" evidence="1">
    <location>
        <begin position="8"/>
        <end position="69"/>
    </location>
</feature>
<dbReference type="SUPFAM" id="SSF47413">
    <property type="entry name" value="lambda repressor-like DNA-binding domains"/>
    <property type="match status" value="1"/>
</dbReference>
<dbReference type="Proteomes" id="UP000196052">
    <property type="component" value="Unassembled WGS sequence"/>
</dbReference>
<evidence type="ECO:0000259" key="1">
    <source>
        <dbReference type="PROSITE" id="PS50943"/>
    </source>
</evidence>
<dbReference type="CDD" id="cd00093">
    <property type="entry name" value="HTH_XRE"/>
    <property type="match status" value="1"/>
</dbReference>
<dbReference type="Gene3D" id="1.10.260.40">
    <property type="entry name" value="lambda repressor-like DNA-binding domains"/>
    <property type="match status" value="1"/>
</dbReference>
<proteinExistence type="predicted"/>
<evidence type="ECO:0000313" key="3">
    <source>
        <dbReference type="Proteomes" id="UP000196052"/>
    </source>
</evidence>
<dbReference type="EMBL" id="FMBE01000015">
    <property type="protein sequence ID" value="SCC56556.1"/>
    <property type="molecule type" value="Genomic_DNA"/>
</dbReference>
<name>A0A1C4FL28_9BACI</name>
<dbReference type="GO" id="GO:0003677">
    <property type="term" value="F:DNA binding"/>
    <property type="evidence" value="ECO:0007669"/>
    <property type="project" value="InterPro"/>
</dbReference>
<gene>
    <name evidence="2" type="ORF">BC05F1_04523</name>
</gene>
<organism evidence="2 3">
    <name type="scientific">Bacillus wiedmannii</name>
    <dbReference type="NCBI Taxonomy" id="1890302"/>
    <lineage>
        <taxon>Bacteria</taxon>
        <taxon>Bacillati</taxon>
        <taxon>Bacillota</taxon>
        <taxon>Bacilli</taxon>
        <taxon>Bacillales</taxon>
        <taxon>Bacillaceae</taxon>
        <taxon>Bacillus</taxon>
        <taxon>Bacillus cereus group</taxon>
    </lineage>
</organism>
<evidence type="ECO:0000313" key="2">
    <source>
        <dbReference type="EMBL" id="SCC56556.1"/>
    </source>
</evidence>
<accession>A0A1C4FL28</accession>
<dbReference type="AlphaFoldDB" id="A0A1C4FL28"/>
<reference evidence="3" key="1">
    <citation type="submission" date="2016-08" db="EMBL/GenBank/DDBJ databases">
        <authorList>
            <person name="Loux V."/>
            <person name="Rue O."/>
        </authorList>
    </citation>
    <scope>NUCLEOTIDE SEQUENCE [LARGE SCALE GENOMIC DNA]</scope>
    <source>
        <strain evidence="3">INRA Bc05-F1</strain>
    </source>
</reference>
<dbReference type="InterPro" id="IPR001387">
    <property type="entry name" value="Cro/C1-type_HTH"/>
</dbReference>
<dbReference type="InterPro" id="IPR010982">
    <property type="entry name" value="Lambda_DNA-bd_dom_sf"/>
</dbReference>